<evidence type="ECO:0000313" key="1">
    <source>
        <dbReference type="EMBL" id="KTD15930.1"/>
    </source>
</evidence>
<evidence type="ECO:0000313" key="2">
    <source>
        <dbReference type="Proteomes" id="UP000054869"/>
    </source>
</evidence>
<dbReference type="STRING" id="45067.Llan_2616"/>
<dbReference type="Proteomes" id="UP000054869">
    <property type="component" value="Unassembled WGS sequence"/>
</dbReference>
<dbReference type="PATRIC" id="fig|45067.4.peg.2749"/>
<organism evidence="1 2">
    <name type="scientific">Legionella lansingensis</name>
    <dbReference type="NCBI Taxonomy" id="45067"/>
    <lineage>
        <taxon>Bacteria</taxon>
        <taxon>Pseudomonadati</taxon>
        <taxon>Pseudomonadota</taxon>
        <taxon>Gammaproteobacteria</taxon>
        <taxon>Legionellales</taxon>
        <taxon>Legionellaceae</taxon>
        <taxon>Legionella</taxon>
    </lineage>
</organism>
<accession>A0A0W0V763</accession>
<dbReference type="RefSeq" id="WP_162262428.1">
    <property type="nucleotide sequence ID" value="NZ_LNYI01000072.1"/>
</dbReference>
<gene>
    <name evidence="1" type="primary">rtxA</name>
    <name evidence="1" type="ORF">Llan_2616</name>
</gene>
<feature type="non-terminal residue" evidence="1">
    <location>
        <position position="80"/>
    </location>
</feature>
<sequence length="80" mass="7973">DHPIANDPSPTGSPFADQFAVLGNGLVTLTASALTTDGDGDTATDSETIDLGGNVRFADDGPSVVVNANAEAGVLLTTQD</sequence>
<proteinExistence type="predicted"/>
<comment type="caution">
    <text evidence="1">The sequence shown here is derived from an EMBL/GenBank/DDBJ whole genome shotgun (WGS) entry which is preliminary data.</text>
</comment>
<protein>
    <submittedName>
        <fullName evidence="1">Structural toxin protein RtxA</fullName>
    </submittedName>
</protein>
<name>A0A0W0V763_9GAMM</name>
<dbReference type="EMBL" id="LNYI01000072">
    <property type="protein sequence ID" value="KTD15930.1"/>
    <property type="molecule type" value="Genomic_DNA"/>
</dbReference>
<keyword evidence="2" id="KW-1185">Reference proteome</keyword>
<feature type="non-terminal residue" evidence="1">
    <location>
        <position position="1"/>
    </location>
</feature>
<reference evidence="1 2" key="1">
    <citation type="submission" date="2015-11" db="EMBL/GenBank/DDBJ databases">
        <title>Genomic analysis of 38 Legionella species identifies large and diverse effector repertoires.</title>
        <authorList>
            <person name="Burstein D."/>
            <person name="Amaro F."/>
            <person name="Zusman T."/>
            <person name="Lifshitz Z."/>
            <person name="Cohen O."/>
            <person name="Gilbert J.A."/>
            <person name="Pupko T."/>
            <person name="Shuman H.A."/>
            <person name="Segal G."/>
        </authorList>
    </citation>
    <scope>NUCLEOTIDE SEQUENCE [LARGE SCALE GENOMIC DNA]</scope>
    <source>
        <strain evidence="1 2">ATCC 49751</strain>
    </source>
</reference>
<dbReference type="AlphaFoldDB" id="A0A0W0V763"/>